<comment type="caution">
    <text evidence="1">The sequence shown here is derived from an EMBL/GenBank/DDBJ whole genome shotgun (WGS) entry which is preliminary data.</text>
</comment>
<gene>
    <name evidence="1" type="ORF">JGB26_22610</name>
</gene>
<dbReference type="PIRSF" id="PIRSF017393">
    <property type="entry name" value="MTase_SAV2177"/>
    <property type="match status" value="1"/>
</dbReference>
<keyword evidence="1" id="KW-0808">Transferase</keyword>
<evidence type="ECO:0000313" key="2">
    <source>
        <dbReference type="Proteomes" id="UP000634780"/>
    </source>
</evidence>
<accession>A0ABS0X9P9</accession>
<dbReference type="InterPro" id="IPR006764">
    <property type="entry name" value="SAM_dep_MeTrfase_SAV2177_type"/>
</dbReference>
<dbReference type="SUPFAM" id="SSF53335">
    <property type="entry name" value="S-adenosyl-L-methionine-dependent methyltransferases"/>
    <property type="match status" value="1"/>
</dbReference>
<reference evidence="1 2" key="1">
    <citation type="submission" date="2020-12" db="EMBL/GenBank/DDBJ databases">
        <title>Streptomyces typhae sp. nov., a novel endophytic actinomycete isolated from the root of cattail pollen (Typha angustifolia L.).</title>
        <authorList>
            <person name="Peng C."/>
            <person name="Liu C."/>
        </authorList>
    </citation>
    <scope>NUCLEOTIDE SEQUENCE [LARGE SCALE GENOMIC DNA]</scope>
    <source>
        <strain evidence="1 2">JCM 4753</strain>
    </source>
</reference>
<dbReference type="Proteomes" id="UP000634780">
    <property type="component" value="Unassembled WGS sequence"/>
</dbReference>
<dbReference type="InterPro" id="IPR029063">
    <property type="entry name" value="SAM-dependent_MTases_sf"/>
</dbReference>
<keyword evidence="2" id="KW-1185">Reference proteome</keyword>
<dbReference type="EMBL" id="JAEKOZ010000014">
    <property type="protein sequence ID" value="MBJ3809874.1"/>
    <property type="molecule type" value="Genomic_DNA"/>
</dbReference>
<organism evidence="1 2">
    <name type="scientific">Streptomyces flavofungini</name>
    <dbReference type="NCBI Taxonomy" id="68200"/>
    <lineage>
        <taxon>Bacteria</taxon>
        <taxon>Bacillati</taxon>
        <taxon>Actinomycetota</taxon>
        <taxon>Actinomycetes</taxon>
        <taxon>Kitasatosporales</taxon>
        <taxon>Streptomycetaceae</taxon>
        <taxon>Streptomyces</taxon>
    </lineage>
</organism>
<dbReference type="GO" id="GO:0032259">
    <property type="term" value="P:methylation"/>
    <property type="evidence" value="ECO:0007669"/>
    <property type="project" value="UniProtKB-KW"/>
</dbReference>
<dbReference type="Pfam" id="PF04672">
    <property type="entry name" value="Methyltransf_19"/>
    <property type="match status" value="1"/>
</dbReference>
<keyword evidence="1" id="KW-0489">Methyltransferase</keyword>
<evidence type="ECO:0000313" key="1">
    <source>
        <dbReference type="EMBL" id="MBJ3809874.1"/>
    </source>
</evidence>
<dbReference type="CDD" id="cd02440">
    <property type="entry name" value="AdoMet_MTases"/>
    <property type="match status" value="1"/>
</dbReference>
<name>A0ABS0X9P9_9ACTN</name>
<dbReference type="GO" id="GO:0008168">
    <property type="term" value="F:methyltransferase activity"/>
    <property type="evidence" value="ECO:0007669"/>
    <property type="project" value="UniProtKB-KW"/>
</dbReference>
<protein>
    <submittedName>
        <fullName evidence="1">SAM-dependent methyltransferase</fullName>
    </submittedName>
</protein>
<dbReference type="Gene3D" id="3.40.50.150">
    <property type="entry name" value="Vaccinia Virus protein VP39"/>
    <property type="match status" value="1"/>
</dbReference>
<proteinExistence type="predicted"/>
<sequence>MPGDPSEPNTARRLAAGRIDVTESAFTAGDIDTSVPHPARMYDWFLGGKDSYPADWAAAEEVVQLMPGAKETAWANREFMHRAVRFVANRGVRQFLDIGTGIPTEPNLHQIAQEVAADASVVYTDNDPIVLRHAEALLRGRPEGRTAYVQADLRDPESIVAHARTHLDFDQPIALSLIALLHYVTDEQHPQRIIDTLLAPLAPGSHLLLSHVTHEFNPGIWERIDEIYRSGGTPVRARSRTEVAAFFTGLDMCDPGVVVGPKWRPDRTMRIRDEEMPVYVGVARKV</sequence>